<accession>A0A838Y0P1</accession>
<evidence type="ECO:0000313" key="2">
    <source>
        <dbReference type="Proteomes" id="UP000559404"/>
    </source>
</evidence>
<dbReference type="AlphaFoldDB" id="A0A838Y0P1"/>
<gene>
    <name evidence="1" type="ORF">H1W37_13230</name>
</gene>
<dbReference type="InterPro" id="IPR015943">
    <property type="entry name" value="WD40/YVTN_repeat-like_dom_sf"/>
</dbReference>
<comment type="caution">
    <text evidence="1">The sequence shown here is derived from an EMBL/GenBank/DDBJ whole genome shotgun (WGS) entry which is preliminary data.</text>
</comment>
<name>A0A838Y0P1_9HYPH</name>
<dbReference type="RefSeq" id="WP_181760814.1">
    <property type="nucleotide sequence ID" value="NZ_BMCR01000003.1"/>
</dbReference>
<dbReference type="PROSITE" id="PS51318">
    <property type="entry name" value="TAT"/>
    <property type="match status" value="1"/>
</dbReference>
<proteinExistence type="predicted"/>
<organism evidence="1 2">
    <name type="scientific">Stappia taiwanensis</name>
    <dbReference type="NCBI Taxonomy" id="992267"/>
    <lineage>
        <taxon>Bacteria</taxon>
        <taxon>Pseudomonadati</taxon>
        <taxon>Pseudomonadota</taxon>
        <taxon>Alphaproteobacteria</taxon>
        <taxon>Hyphomicrobiales</taxon>
        <taxon>Stappiaceae</taxon>
        <taxon>Stappia</taxon>
    </lineage>
</organism>
<dbReference type="Gene3D" id="2.130.10.10">
    <property type="entry name" value="YVTN repeat-like/Quinoprotein amine dehydrogenase"/>
    <property type="match status" value="1"/>
</dbReference>
<reference evidence="1 2" key="2">
    <citation type="submission" date="2020-08" db="EMBL/GenBank/DDBJ databases">
        <title>Stappia taiwanensis sp. nov., isolated from a coastal thermal spring.</title>
        <authorList>
            <person name="Kampfer P."/>
        </authorList>
    </citation>
    <scope>NUCLEOTIDE SEQUENCE [LARGE SCALE GENOMIC DNA]</scope>
    <source>
        <strain evidence="1 2">DSM 23284</strain>
    </source>
</reference>
<dbReference type="InterPro" id="IPR008311">
    <property type="entry name" value="UCP028101"/>
</dbReference>
<dbReference type="SUPFAM" id="SSF69322">
    <property type="entry name" value="Tricorn protease domain 2"/>
    <property type="match status" value="1"/>
</dbReference>
<dbReference type="Pfam" id="PF07433">
    <property type="entry name" value="DUF1513"/>
    <property type="match status" value="1"/>
</dbReference>
<evidence type="ECO:0000313" key="1">
    <source>
        <dbReference type="EMBL" id="MBA4612623.1"/>
    </source>
</evidence>
<dbReference type="PIRSF" id="PIRSF028101">
    <property type="entry name" value="UCP028101"/>
    <property type="match status" value="1"/>
</dbReference>
<dbReference type="InterPro" id="IPR006311">
    <property type="entry name" value="TAT_signal"/>
</dbReference>
<reference evidence="1 2" key="1">
    <citation type="submission" date="2020-07" db="EMBL/GenBank/DDBJ databases">
        <authorList>
            <person name="Li M."/>
        </authorList>
    </citation>
    <scope>NUCLEOTIDE SEQUENCE [LARGE SCALE GENOMIC DNA]</scope>
    <source>
        <strain evidence="1 2">DSM 23284</strain>
    </source>
</reference>
<protein>
    <submittedName>
        <fullName evidence="1">DUF1513 domain-containing protein</fullName>
    </submittedName>
</protein>
<sequence>MRSTVIDRRAFLTGCAAALAAAAPNVPRARAEDALAGLAGSDDPLFVAARRGSDGSYALAVTSPEGIDVLTIPLPGRGHDVALCPATGRCLVFARRPGTFAVLFDPLGRAGPVTFQAEAGRHFYGHGAFSPDGRLVFATENDFAAARGIIGVYDVSGAFPQRLGEFASGGVGPHDILPMPDGKTLVVANGGIETHPERGRDKLNLATMRPNVALIDREDGALLARFELDAELHQLSLRHMTVSAGGTVWIGAQHQGAATETPALLAALDPEKGLRLHDVAPRLRGKLENYVGSVALNREESVVAASCPRAGRMLYFATADGRFLGSQTRADVCGVAPLDDAGFLLSDGEGGLLQSDAPDTAPLLLASRAGISWDNHMIAISPR</sequence>
<dbReference type="Proteomes" id="UP000559404">
    <property type="component" value="Unassembled WGS sequence"/>
</dbReference>
<keyword evidence="2" id="KW-1185">Reference proteome</keyword>
<dbReference type="EMBL" id="JACEON010000012">
    <property type="protein sequence ID" value="MBA4612623.1"/>
    <property type="molecule type" value="Genomic_DNA"/>
</dbReference>